<dbReference type="SUPFAM" id="SSF52283">
    <property type="entry name" value="Formate/glycerate dehydrogenase catalytic domain-like"/>
    <property type="match status" value="1"/>
</dbReference>
<dbReference type="Gene3D" id="3.30.300.20">
    <property type="match status" value="1"/>
</dbReference>
<dbReference type="InterPro" id="IPR015946">
    <property type="entry name" value="KH_dom-like_a/b"/>
</dbReference>
<dbReference type="GO" id="GO:0006364">
    <property type="term" value="P:rRNA processing"/>
    <property type="evidence" value="ECO:0007669"/>
    <property type="project" value="InterPro"/>
</dbReference>
<dbReference type="InParanoid" id="A0A7N5KI76"/>
<dbReference type="Pfam" id="PF02033">
    <property type="entry name" value="RBFA"/>
    <property type="match status" value="1"/>
</dbReference>
<dbReference type="InterPro" id="IPR023799">
    <property type="entry name" value="RbfA_dom_sf"/>
</dbReference>
<dbReference type="PROSITE" id="PS01319">
    <property type="entry name" value="RBFA"/>
    <property type="match status" value="1"/>
</dbReference>
<proteinExistence type="predicted"/>
<dbReference type="InterPro" id="IPR029753">
    <property type="entry name" value="D-isomer_DH_CS"/>
</dbReference>
<dbReference type="PANTHER" id="PTHR14725:SF0">
    <property type="entry name" value="RIBOSOME-BINDING FACTOR A, MITOCHONDRIAL-RELATED"/>
    <property type="match status" value="1"/>
</dbReference>
<dbReference type="Proteomes" id="UP000008912">
    <property type="component" value="Unassembled WGS sequence"/>
</dbReference>
<dbReference type="InterPro" id="IPR006140">
    <property type="entry name" value="D-isomer_DH_NAD-bd"/>
</dbReference>
<evidence type="ECO:0000256" key="2">
    <source>
        <dbReference type="ARBA" id="ARBA00073306"/>
    </source>
</evidence>
<dbReference type="AlphaFoldDB" id="A0A7N5KI76"/>
<dbReference type="Ensembl" id="ENSAMET00000037592.1">
    <property type="protein sequence ID" value="ENSAMEP00000038449.1"/>
    <property type="gene ID" value="ENSAMEG00000010397.2"/>
</dbReference>
<keyword evidence="1" id="KW-0560">Oxidoreductase</keyword>
<feature type="domain" description="D-isomer specific 2-hydroxyacid dehydrogenase NAD-binding" evidence="4">
    <location>
        <begin position="115"/>
        <end position="281"/>
    </location>
</feature>
<dbReference type="PROSITE" id="PS00671">
    <property type="entry name" value="D_2_HYDROXYACID_DH_3"/>
    <property type="match status" value="1"/>
</dbReference>
<evidence type="ECO:0000313" key="6">
    <source>
        <dbReference type="Proteomes" id="UP000008912"/>
    </source>
</evidence>
<dbReference type="Gene3D" id="3.40.50.720">
    <property type="entry name" value="NAD(P)-binding Rossmann-like Domain"/>
    <property type="match status" value="2"/>
</dbReference>
<keyword evidence="6" id="KW-1185">Reference proteome</keyword>
<dbReference type="InterPro" id="IPR036291">
    <property type="entry name" value="NAD(P)-bd_dom_sf"/>
</dbReference>
<dbReference type="Pfam" id="PF02826">
    <property type="entry name" value="2-Hacid_dh_C"/>
    <property type="match status" value="1"/>
</dbReference>
<dbReference type="GO" id="GO:0051287">
    <property type="term" value="F:NAD binding"/>
    <property type="evidence" value="ECO:0007669"/>
    <property type="project" value="InterPro"/>
</dbReference>
<name>A0A7N5KI76_AILME</name>
<dbReference type="SUPFAM" id="SSF89919">
    <property type="entry name" value="Ribosome-binding factor A, RbfA"/>
    <property type="match status" value="1"/>
</dbReference>
<evidence type="ECO:0000256" key="3">
    <source>
        <dbReference type="SAM" id="MobiDB-lite"/>
    </source>
</evidence>
<feature type="region of interest" description="Disordered" evidence="3">
    <location>
        <begin position="506"/>
        <end position="573"/>
    </location>
</feature>
<evidence type="ECO:0000259" key="4">
    <source>
        <dbReference type="Pfam" id="PF02826"/>
    </source>
</evidence>
<dbReference type="SUPFAM" id="SSF51735">
    <property type="entry name" value="NAD(P)-binding Rossmann-fold domains"/>
    <property type="match status" value="1"/>
</dbReference>
<gene>
    <name evidence="5" type="primary">RBFA</name>
</gene>
<accession>A0A7N5KI76</accession>
<dbReference type="FunFam" id="3.40.50.720:FF:000026">
    <property type="entry name" value="Glyoxylate/hydroxypyruvate reductase B"/>
    <property type="match status" value="1"/>
</dbReference>
<reference evidence="5" key="2">
    <citation type="submission" date="2025-08" db="UniProtKB">
        <authorList>
            <consortium name="Ensembl"/>
        </authorList>
    </citation>
    <scope>IDENTIFICATION</scope>
</reference>
<evidence type="ECO:0000313" key="5">
    <source>
        <dbReference type="Ensembl" id="ENSAMEP00000038449.1"/>
    </source>
</evidence>
<reference evidence="5 6" key="1">
    <citation type="journal article" date="2010" name="Nature">
        <title>The sequence and de novo assembly of the giant panda genome.</title>
        <authorList>
            <person name="Li R."/>
            <person name="Fan W."/>
            <person name="Tian G."/>
            <person name="Zhu H."/>
            <person name="He L."/>
            <person name="Cai J."/>
            <person name="Huang Q."/>
            <person name="Cai Q."/>
            <person name="Li B."/>
            <person name="Bai Y."/>
            <person name="Zhang Z."/>
            <person name="Zhang Y."/>
            <person name="Wang W."/>
            <person name="Li J."/>
            <person name="Wei F."/>
            <person name="Li H."/>
            <person name="Jian M."/>
            <person name="Li J."/>
            <person name="Zhang Z."/>
            <person name="Nielsen R."/>
            <person name="Li D."/>
            <person name="Gu W."/>
            <person name="Yang Z."/>
            <person name="Xuan Z."/>
            <person name="Ryder O.A."/>
            <person name="Leung F.C."/>
            <person name="Zhou Y."/>
            <person name="Cao J."/>
            <person name="Sun X."/>
            <person name="Fu Y."/>
            <person name="Fang X."/>
            <person name="Guo X."/>
            <person name="Wang B."/>
            <person name="Hou R."/>
            <person name="Shen F."/>
            <person name="Mu B."/>
            <person name="Ni P."/>
            <person name="Lin R."/>
            <person name="Qian W."/>
            <person name="Wang G."/>
            <person name="Yu C."/>
            <person name="Nie W."/>
            <person name="Wang J."/>
            <person name="Wu Z."/>
            <person name="Liang H."/>
            <person name="Min J."/>
            <person name="Wu Q."/>
            <person name="Cheng S."/>
            <person name="Ruan J."/>
            <person name="Wang M."/>
            <person name="Shi Z."/>
            <person name="Wen M."/>
            <person name="Liu B."/>
            <person name="Ren X."/>
            <person name="Zheng H."/>
            <person name="Dong D."/>
            <person name="Cook K."/>
            <person name="Shan G."/>
            <person name="Zhang H."/>
            <person name="Kosiol C."/>
            <person name="Xie X."/>
            <person name="Lu Z."/>
            <person name="Zheng H."/>
            <person name="Li Y."/>
            <person name="Steiner C.C."/>
            <person name="Lam T.T."/>
            <person name="Lin S."/>
            <person name="Zhang Q."/>
            <person name="Li G."/>
            <person name="Tian J."/>
            <person name="Gong T."/>
            <person name="Liu H."/>
            <person name="Zhang D."/>
            <person name="Fang L."/>
            <person name="Ye C."/>
            <person name="Zhang J."/>
            <person name="Hu W."/>
            <person name="Xu A."/>
            <person name="Ren Y."/>
            <person name="Zhang G."/>
            <person name="Bruford M.W."/>
            <person name="Li Q."/>
            <person name="Ma L."/>
            <person name="Guo Y."/>
            <person name="An N."/>
            <person name="Hu Y."/>
            <person name="Zheng Y."/>
            <person name="Shi Y."/>
            <person name="Li Z."/>
            <person name="Liu Q."/>
            <person name="Chen Y."/>
            <person name="Zhao J."/>
            <person name="Qu N."/>
            <person name="Zhao S."/>
            <person name="Tian F."/>
            <person name="Wang X."/>
            <person name="Wang H."/>
            <person name="Xu L."/>
            <person name="Liu X."/>
            <person name="Vinar T."/>
            <person name="Wang Y."/>
            <person name="Lam T.W."/>
            <person name="Yiu S.M."/>
            <person name="Liu S."/>
            <person name="Zhang H."/>
            <person name="Li D."/>
            <person name="Huang Y."/>
            <person name="Wang X."/>
            <person name="Yang G."/>
            <person name="Jiang Z."/>
            <person name="Wang J."/>
            <person name="Qin N."/>
            <person name="Li L."/>
            <person name="Li J."/>
            <person name="Bolund L."/>
            <person name="Kristiansen K."/>
            <person name="Wong G.K."/>
            <person name="Olson M."/>
            <person name="Zhang X."/>
            <person name="Li S."/>
            <person name="Yang H."/>
            <person name="Wang J."/>
            <person name="Wang J."/>
        </authorList>
    </citation>
    <scope>NUCLEOTIDE SEQUENCE [LARGE SCALE GENOMIC DNA]</scope>
</reference>
<dbReference type="GeneTree" id="ENSGT00940000162740"/>
<evidence type="ECO:0000256" key="1">
    <source>
        <dbReference type="ARBA" id="ARBA00023002"/>
    </source>
</evidence>
<dbReference type="InterPro" id="IPR000238">
    <property type="entry name" value="RbfA"/>
</dbReference>
<reference evidence="5" key="3">
    <citation type="submission" date="2025-09" db="UniProtKB">
        <authorList>
            <consortium name="Ensembl"/>
        </authorList>
    </citation>
    <scope>IDENTIFICATION</scope>
</reference>
<feature type="region of interest" description="Disordered" evidence="3">
    <location>
        <begin position="425"/>
        <end position="458"/>
    </location>
</feature>
<dbReference type="PANTHER" id="PTHR14725">
    <property type="entry name" value="RIBOSOME-BINDING FACTOR A, MITOCHONDRIAL-RELATED"/>
    <property type="match status" value="1"/>
</dbReference>
<dbReference type="InterPro" id="IPR039212">
    <property type="entry name" value="RBFA_mitochondrial"/>
</dbReference>
<protein>
    <recommendedName>
        <fullName evidence="2">Glyoxylate reductase/hydroxypyruvate reductase</fullName>
    </recommendedName>
</protein>
<sequence>MGDQDLPGVLVAGLGGSYGICEDHVGDLQKHFNLITMQEFLENKMQFGPKIQAVYIWGGKPAVDQELLGSLPSLKIIASAGVGLDHLDLKLIASFGVKVANTPQAVSNPTADMGMALLLAAARRVVEGHMLASAPDTEKFSTNWMGQEVTGATLGIIGMGSIGYKVAQRARAFDMKILYRNRRRRKLEEEEAVGATYCESLDELLQRSDFVLLAVGLTPQTQRLIGKRELSLMKPTAILINIGRGLLVDQEALVEALQTGVIKGAALDVTYPEPLPRKKFWYEGPSLGSHLIYKPSQLESLKKSTSEKTRRDDHVRLRALNGLLYKALTDLLCTPEVSQEICDLNVQLSKVSLTPDFSTCRVYWKTTVSAEQNAHTEAVLRRSAAHMRHLLMSQQTLRNVPPIVFIQDKGNAALAEVDRLLASADFGPPDEKEDCVRDDVRGPGALDAPALQGTPASAPCSSLCGIDHEVLNKQIMEYKRRKGQGRRTVSPEESLLMAHLATQTREGKVAAAPCVDGDLSPRNHPLGAASNNPSSDLGGAQVVDSSPEQQSRRRQGAEAGRVEVTEGQGGGAS</sequence>
<dbReference type="InterPro" id="IPR020053">
    <property type="entry name" value="Ribosome-bd_factorA_CS"/>
</dbReference>
<organism evidence="5 6">
    <name type="scientific">Ailuropoda melanoleuca</name>
    <name type="common">Giant panda</name>
    <dbReference type="NCBI Taxonomy" id="9646"/>
    <lineage>
        <taxon>Eukaryota</taxon>
        <taxon>Metazoa</taxon>
        <taxon>Chordata</taxon>
        <taxon>Craniata</taxon>
        <taxon>Vertebrata</taxon>
        <taxon>Euteleostomi</taxon>
        <taxon>Mammalia</taxon>
        <taxon>Eutheria</taxon>
        <taxon>Laurasiatheria</taxon>
        <taxon>Carnivora</taxon>
        <taxon>Caniformia</taxon>
        <taxon>Ursidae</taxon>
        <taxon>Ailuropoda</taxon>
    </lineage>
</organism>
<dbReference type="GO" id="GO:0016616">
    <property type="term" value="F:oxidoreductase activity, acting on the CH-OH group of donors, NAD or NADP as acceptor"/>
    <property type="evidence" value="ECO:0007669"/>
    <property type="project" value="InterPro"/>
</dbReference>